<keyword evidence="4" id="KW-0548">Nucleotidyltransferase</keyword>
<dbReference type="GO" id="GO:0044194">
    <property type="term" value="C:cytolytic granule"/>
    <property type="evidence" value="ECO:0007669"/>
    <property type="project" value="UniProtKB-ARBA"/>
</dbReference>
<accession>A0A7K6K9X3</accession>
<dbReference type="GO" id="GO:0106274">
    <property type="term" value="F:NAD+-protein-arginine ADP-ribosyltransferase activity"/>
    <property type="evidence" value="ECO:0007669"/>
    <property type="project" value="UniProtKB-EC"/>
</dbReference>
<protein>
    <recommendedName>
        <fullName evidence="10">NAD(P)(+)--arginine ADP-ribosyltransferase</fullName>
        <ecNumber evidence="10">2.4.2.31</ecNumber>
    </recommendedName>
    <alternativeName>
        <fullName evidence="10">Mono(ADP-ribosyl)transferase</fullName>
    </alternativeName>
</protein>
<comment type="caution">
    <text evidence="11">The sequence shown here is derived from an EMBL/GenBank/DDBJ whole genome shotgun (WGS) entry which is preliminary data.</text>
</comment>
<name>A0A7K6K9X3_9PASE</name>
<keyword evidence="3 10" id="KW-0808">Transferase</keyword>
<feature type="chain" id="PRO_5029944696" description="NAD(P)(+)--arginine ADP-ribosyltransferase" evidence="10">
    <location>
        <begin position="25"/>
        <end position="263"/>
    </location>
</feature>
<keyword evidence="7 10" id="KW-0520">NAD</keyword>
<comment type="catalytic activity">
    <reaction evidence="9 10">
        <text>L-arginyl-[protein] + NAD(+) = N(omega)-(ADP-D-ribosyl)-L-arginyl-[protein] + nicotinamide + H(+)</text>
        <dbReference type="Rhea" id="RHEA:19149"/>
        <dbReference type="Rhea" id="RHEA-COMP:10532"/>
        <dbReference type="Rhea" id="RHEA-COMP:15087"/>
        <dbReference type="ChEBI" id="CHEBI:15378"/>
        <dbReference type="ChEBI" id="CHEBI:17154"/>
        <dbReference type="ChEBI" id="CHEBI:29965"/>
        <dbReference type="ChEBI" id="CHEBI:57540"/>
        <dbReference type="ChEBI" id="CHEBI:142554"/>
        <dbReference type="EC" id="2.4.2.31"/>
    </reaction>
</comment>
<feature type="non-terminal residue" evidence="11">
    <location>
        <position position="263"/>
    </location>
</feature>
<sequence>WSLSSMGPLAHTLALLAMTVATTAITVVPLNMAPDSFDDQYRGCRDDMMAALPALNRSEQQQNKNFSQVWVKATAEWQKKMSTRSRLSPDQANAVMIYTMKDVHREFNAGVRKAGQSSREYRDNFHFKTLHFLLTDALATLRSEQPCREVYRGVRGTQFQAQRGDTVRFGQFTSTSLLKEVADEYGKDTTFRVYTCQGVAIWDYSYDYSAREVLIPPFETFEVTNYTQKGNTVEIQLRSTGNHSKYNCEWLRGDVTGAAWGDR</sequence>
<dbReference type="Pfam" id="PF01129">
    <property type="entry name" value="ART"/>
    <property type="match status" value="1"/>
</dbReference>
<dbReference type="PROSITE" id="PS01291">
    <property type="entry name" value="ART"/>
    <property type="match status" value="1"/>
</dbReference>
<evidence type="ECO:0000256" key="4">
    <source>
        <dbReference type="ARBA" id="ARBA00022695"/>
    </source>
</evidence>
<dbReference type="EC" id="2.4.2.31" evidence="10"/>
<evidence type="ECO:0000256" key="1">
    <source>
        <dbReference type="ARBA" id="ARBA00009558"/>
    </source>
</evidence>
<evidence type="ECO:0000256" key="6">
    <source>
        <dbReference type="ARBA" id="ARBA00022857"/>
    </source>
</evidence>
<proteinExistence type="inferred from homology"/>
<dbReference type="GO" id="GO:0046677">
    <property type="term" value="P:response to antibiotic"/>
    <property type="evidence" value="ECO:0007669"/>
    <property type="project" value="UniProtKB-ARBA"/>
</dbReference>
<keyword evidence="12" id="KW-1185">Reference proteome</keyword>
<evidence type="ECO:0000256" key="8">
    <source>
        <dbReference type="ARBA" id="ARBA00023157"/>
    </source>
</evidence>
<dbReference type="PANTHER" id="PTHR10339">
    <property type="entry name" value="ADP-RIBOSYLTRANSFERASE"/>
    <property type="match status" value="1"/>
</dbReference>
<dbReference type="FunFam" id="3.90.176.10:FF:000001">
    <property type="entry name" value="NAD(P)(+)--arginine ADP-ribosyltransferase"/>
    <property type="match status" value="1"/>
</dbReference>
<keyword evidence="6 10" id="KW-0521">NADP</keyword>
<feature type="signal peptide" evidence="10">
    <location>
        <begin position="1"/>
        <end position="24"/>
    </location>
</feature>
<evidence type="ECO:0000313" key="12">
    <source>
        <dbReference type="Proteomes" id="UP000542358"/>
    </source>
</evidence>
<evidence type="ECO:0000256" key="5">
    <source>
        <dbReference type="ARBA" id="ARBA00022729"/>
    </source>
</evidence>
<evidence type="ECO:0000256" key="10">
    <source>
        <dbReference type="RuleBase" id="RU361228"/>
    </source>
</evidence>
<keyword evidence="2 10" id="KW-0328">Glycosyltransferase</keyword>
<organism evidence="11 12">
    <name type="scientific">Oreocharis arfaki</name>
    <name type="common">tit berrypecker</name>
    <dbReference type="NCBI Taxonomy" id="979223"/>
    <lineage>
        <taxon>Eukaryota</taxon>
        <taxon>Metazoa</taxon>
        <taxon>Chordata</taxon>
        <taxon>Craniata</taxon>
        <taxon>Vertebrata</taxon>
        <taxon>Euteleostomi</taxon>
        <taxon>Archelosauria</taxon>
        <taxon>Archosauria</taxon>
        <taxon>Dinosauria</taxon>
        <taxon>Saurischia</taxon>
        <taxon>Theropoda</taxon>
        <taxon>Coelurosauria</taxon>
        <taxon>Aves</taxon>
        <taxon>Neognathae</taxon>
        <taxon>Neoaves</taxon>
        <taxon>Telluraves</taxon>
        <taxon>Australaves</taxon>
        <taxon>Passeriformes</taxon>
        <taxon>Passeroidea</taxon>
        <taxon>Paramythiidae</taxon>
        <taxon>Oreocharis</taxon>
    </lineage>
</organism>
<gene>
    <name evidence="11" type="primary">Nrt2_1</name>
    <name evidence="11" type="ORF">OREARF_R06896</name>
</gene>
<evidence type="ECO:0000256" key="2">
    <source>
        <dbReference type="ARBA" id="ARBA00022676"/>
    </source>
</evidence>
<dbReference type="GO" id="GO:0003950">
    <property type="term" value="F:NAD+ poly-ADP-ribosyltransferase activity"/>
    <property type="evidence" value="ECO:0007669"/>
    <property type="project" value="TreeGrafter"/>
</dbReference>
<evidence type="ECO:0000256" key="3">
    <source>
        <dbReference type="ARBA" id="ARBA00022679"/>
    </source>
</evidence>
<dbReference type="GO" id="GO:0016779">
    <property type="term" value="F:nucleotidyltransferase activity"/>
    <property type="evidence" value="ECO:0007669"/>
    <property type="project" value="UniProtKB-KW"/>
</dbReference>
<evidence type="ECO:0000256" key="7">
    <source>
        <dbReference type="ARBA" id="ARBA00023027"/>
    </source>
</evidence>
<dbReference type="Gene3D" id="3.90.176.10">
    <property type="entry name" value="Toxin ADP-ribosyltransferase, Chain A, domain 1"/>
    <property type="match status" value="1"/>
</dbReference>
<dbReference type="InterPro" id="IPR000768">
    <property type="entry name" value="ART"/>
</dbReference>
<feature type="non-terminal residue" evidence="11">
    <location>
        <position position="1"/>
    </location>
</feature>
<dbReference type="PANTHER" id="PTHR10339:SF1">
    <property type="entry name" value="ECTO-ADP-RIBOSYLTRANSFERASE 4"/>
    <property type="match status" value="1"/>
</dbReference>
<dbReference type="SUPFAM" id="SSF56399">
    <property type="entry name" value="ADP-ribosylation"/>
    <property type="match status" value="1"/>
</dbReference>
<dbReference type="GO" id="GO:0005615">
    <property type="term" value="C:extracellular space"/>
    <property type="evidence" value="ECO:0007669"/>
    <property type="project" value="UniProtKB-ARBA"/>
</dbReference>
<evidence type="ECO:0000313" key="11">
    <source>
        <dbReference type="EMBL" id="NWW08615.1"/>
    </source>
</evidence>
<keyword evidence="8" id="KW-1015">Disulfide bond</keyword>
<reference evidence="11 12" key="1">
    <citation type="submission" date="2019-09" db="EMBL/GenBank/DDBJ databases">
        <title>Bird 10,000 Genomes (B10K) Project - Family phase.</title>
        <authorList>
            <person name="Zhang G."/>
        </authorList>
    </citation>
    <scope>NUCLEOTIDE SEQUENCE [LARGE SCALE GENOMIC DNA]</scope>
    <source>
        <strain evidence="11">B10K-DU-029-42</strain>
        <tissue evidence="11">Muscle</tissue>
    </source>
</reference>
<keyword evidence="5 10" id="KW-0732">Signal</keyword>
<dbReference type="PROSITE" id="PS51996">
    <property type="entry name" value="TR_MART"/>
    <property type="match status" value="1"/>
</dbReference>
<dbReference type="AlphaFoldDB" id="A0A7K6K9X3"/>
<evidence type="ECO:0000256" key="9">
    <source>
        <dbReference type="ARBA" id="ARBA00047597"/>
    </source>
</evidence>
<dbReference type="InterPro" id="IPR050999">
    <property type="entry name" value="ADP-ribosyltransferase_ARG"/>
</dbReference>
<comment type="similarity">
    <text evidence="1 10">Belongs to the Arg-specific ADP-ribosyltransferase family.</text>
</comment>
<dbReference type="EMBL" id="VZRR01008213">
    <property type="protein sequence ID" value="NWW08615.1"/>
    <property type="molecule type" value="Genomic_DNA"/>
</dbReference>
<dbReference type="PRINTS" id="PR00970">
    <property type="entry name" value="RIBTRNSFRASE"/>
</dbReference>
<dbReference type="Proteomes" id="UP000542358">
    <property type="component" value="Unassembled WGS sequence"/>
</dbReference>